<organism evidence="7 8">
    <name type="scientific">Klebsormidium nitens</name>
    <name type="common">Green alga</name>
    <name type="synonym">Ulothrix nitens</name>
    <dbReference type="NCBI Taxonomy" id="105231"/>
    <lineage>
        <taxon>Eukaryota</taxon>
        <taxon>Viridiplantae</taxon>
        <taxon>Streptophyta</taxon>
        <taxon>Klebsormidiophyceae</taxon>
        <taxon>Klebsormidiales</taxon>
        <taxon>Klebsormidiaceae</taxon>
        <taxon>Klebsormidium</taxon>
    </lineage>
</organism>
<keyword evidence="3 7" id="KW-0808">Transferase</keyword>
<dbReference type="Pfam" id="PF00551">
    <property type="entry name" value="Formyl_trans_N"/>
    <property type="match status" value="1"/>
</dbReference>
<dbReference type="GO" id="GO:0005737">
    <property type="term" value="C:cytoplasm"/>
    <property type="evidence" value="ECO:0000318"/>
    <property type="project" value="GO_Central"/>
</dbReference>
<feature type="domain" description="Formyl transferase N-terminal" evidence="6">
    <location>
        <begin position="30"/>
        <end position="215"/>
    </location>
</feature>
<dbReference type="PANTHER" id="PTHR43369">
    <property type="entry name" value="PHOSPHORIBOSYLGLYCINAMIDE FORMYLTRANSFERASE"/>
    <property type="match status" value="1"/>
</dbReference>
<accession>A0A1Y1HZU9</accession>
<dbReference type="OrthoDB" id="2018833at2759"/>
<dbReference type="InterPro" id="IPR004607">
    <property type="entry name" value="GART"/>
</dbReference>
<evidence type="ECO:0000256" key="1">
    <source>
        <dbReference type="ARBA" id="ARBA00005054"/>
    </source>
</evidence>
<reference evidence="7 8" key="1">
    <citation type="journal article" date="2014" name="Nat. Commun.">
        <title>Klebsormidium flaccidum genome reveals primary factors for plant terrestrial adaptation.</title>
        <authorList>
            <person name="Hori K."/>
            <person name="Maruyama F."/>
            <person name="Fujisawa T."/>
            <person name="Togashi T."/>
            <person name="Yamamoto N."/>
            <person name="Seo M."/>
            <person name="Sato S."/>
            <person name="Yamada T."/>
            <person name="Mori H."/>
            <person name="Tajima N."/>
            <person name="Moriyama T."/>
            <person name="Ikeuchi M."/>
            <person name="Watanabe M."/>
            <person name="Wada H."/>
            <person name="Kobayashi K."/>
            <person name="Saito M."/>
            <person name="Masuda T."/>
            <person name="Sasaki-Sekimoto Y."/>
            <person name="Mashiguchi K."/>
            <person name="Awai K."/>
            <person name="Shimojima M."/>
            <person name="Masuda S."/>
            <person name="Iwai M."/>
            <person name="Nobusawa T."/>
            <person name="Narise T."/>
            <person name="Kondo S."/>
            <person name="Saito H."/>
            <person name="Sato R."/>
            <person name="Murakawa M."/>
            <person name="Ihara Y."/>
            <person name="Oshima-Yamada Y."/>
            <person name="Ohtaka K."/>
            <person name="Satoh M."/>
            <person name="Sonobe K."/>
            <person name="Ishii M."/>
            <person name="Ohtani R."/>
            <person name="Kanamori-Sato M."/>
            <person name="Honoki R."/>
            <person name="Miyazaki D."/>
            <person name="Mochizuki H."/>
            <person name="Umetsu J."/>
            <person name="Higashi K."/>
            <person name="Shibata D."/>
            <person name="Kamiya Y."/>
            <person name="Sato N."/>
            <person name="Nakamura Y."/>
            <person name="Tabata S."/>
            <person name="Ida S."/>
            <person name="Kurokawa K."/>
            <person name="Ohta H."/>
        </authorList>
    </citation>
    <scope>NUCLEOTIDE SEQUENCE [LARGE SCALE GENOMIC DNA]</scope>
    <source>
        <strain evidence="7 8">NIES-2285</strain>
    </source>
</reference>
<dbReference type="Gene3D" id="3.40.50.170">
    <property type="entry name" value="Formyl transferase, N-terminal domain"/>
    <property type="match status" value="1"/>
</dbReference>
<dbReference type="EC" id="2.1.2.2" evidence="2"/>
<evidence type="ECO:0000313" key="8">
    <source>
        <dbReference type="Proteomes" id="UP000054558"/>
    </source>
</evidence>
<evidence type="ECO:0000256" key="4">
    <source>
        <dbReference type="ARBA" id="ARBA00022755"/>
    </source>
</evidence>
<dbReference type="GO" id="GO:0006189">
    <property type="term" value="P:'de novo' IMP biosynthetic process"/>
    <property type="evidence" value="ECO:0000318"/>
    <property type="project" value="GO_Central"/>
</dbReference>
<evidence type="ECO:0000256" key="5">
    <source>
        <dbReference type="SAM" id="MobiDB-lite"/>
    </source>
</evidence>
<dbReference type="AlphaFoldDB" id="A0A1Y1HZU9"/>
<dbReference type="EMBL" id="DF237129">
    <property type="protein sequence ID" value="GAQ84210.1"/>
    <property type="molecule type" value="Genomic_DNA"/>
</dbReference>
<keyword evidence="4" id="KW-0658">Purine biosynthesis</keyword>
<dbReference type="InterPro" id="IPR036477">
    <property type="entry name" value="Formyl_transf_N_sf"/>
</dbReference>
<gene>
    <name evidence="7" type="ORF">KFL_001800180</name>
</gene>
<evidence type="ECO:0000256" key="2">
    <source>
        <dbReference type="ARBA" id="ARBA00012254"/>
    </source>
</evidence>
<dbReference type="HAMAP" id="MF_01930">
    <property type="entry name" value="PurN"/>
    <property type="match status" value="1"/>
</dbReference>
<feature type="compositionally biased region" description="Polar residues" evidence="5">
    <location>
        <begin position="11"/>
        <end position="24"/>
    </location>
</feature>
<dbReference type="PANTHER" id="PTHR43369:SF2">
    <property type="entry name" value="PHOSPHORIBOSYLGLYCINAMIDE FORMYLTRANSFERASE"/>
    <property type="match status" value="1"/>
</dbReference>
<sequence>MVLTCRAASDVAQSSDRGQGSQNKEGSRKKRIAVFVSGGGSNYKAIQAAIDAGKVNGEVVAVISDKPGCKATEFASEKGVHVSAYPKSAKFAPEGLSAEDLVQLLREKKVDIVLLAGFLKLLPAELVKAFPQAILNIHPALLPAFGGKGFYGLRVHSAVIKSGAWFSGPTVHFIDENYDAGVIVAQRIVRVLPTDTPEELQARVLKEEHYLYPIVVSALCDGRIRWRDDGVPILEDYMHSSPTELPETSSCRNVQAII</sequence>
<evidence type="ECO:0000259" key="6">
    <source>
        <dbReference type="Pfam" id="PF00551"/>
    </source>
</evidence>
<dbReference type="Proteomes" id="UP000054558">
    <property type="component" value="Unassembled WGS sequence"/>
</dbReference>
<comment type="pathway">
    <text evidence="1">Purine metabolism; IMP biosynthesis via de novo pathway; N(2)-formyl-N(1)-(5-phospho-D-ribosyl)glycinamide from N(1)-(5-phospho-D-ribosyl)glycinamide (10-formyl THF route): step 1/1.</text>
</comment>
<evidence type="ECO:0000256" key="3">
    <source>
        <dbReference type="ARBA" id="ARBA00022679"/>
    </source>
</evidence>
<feature type="region of interest" description="Disordered" evidence="5">
    <location>
        <begin position="1"/>
        <end position="28"/>
    </location>
</feature>
<name>A0A1Y1HZU9_KLENI</name>
<dbReference type="CDD" id="cd08645">
    <property type="entry name" value="FMT_core_GART"/>
    <property type="match status" value="1"/>
</dbReference>
<dbReference type="OMA" id="CGGADYA"/>
<keyword evidence="8" id="KW-1185">Reference proteome</keyword>
<dbReference type="SUPFAM" id="SSF53328">
    <property type="entry name" value="Formyltransferase"/>
    <property type="match status" value="1"/>
</dbReference>
<dbReference type="GO" id="GO:0004644">
    <property type="term" value="F:phosphoribosylglycinamide formyltransferase activity"/>
    <property type="evidence" value="ECO:0000318"/>
    <property type="project" value="GO_Central"/>
</dbReference>
<dbReference type="PIRSF" id="PIRSF036480">
    <property type="entry name" value="FormyFH4_hydr"/>
    <property type="match status" value="1"/>
</dbReference>
<proteinExistence type="inferred from homology"/>
<dbReference type="NCBIfam" id="TIGR00639">
    <property type="entry name" value="PurN"/>
    <property type="match status" value="1"/>
</dbReference>
<dbReference type="InterPro" id="IPR002376">
    <property type="entry name" value="Formyl_transf_N"/>
</dbReference>
<evidence type="ECO:0000313" key="7">
    <source>
        <dbReference type="EMBL" id="GAQ84210.1"/>
    </source>
</evidence>
<protein>
    <recommendedName>
        <fullName evidence="2">phosphoribosylglycinamide formyltransferase 1</fullName>
        <ecNumber evidence="2">2.1.2.2</ecNumber>
    </recommendedName>
</protein>
<dbReference type="STRING" id="105231.A0A1Y1HZU9"/>